<evidence type="ECO:0000313" key="1">
    <source>
        <dbReference type="EMBL" id="KYQ59082.1"/>
    </source>
</evidence>
<accession>A0A151XFB5</accession>
<dbReference type="Proteomes" id="UP000075809">
    <property type="component" value="Unassembled WGS sequence"/>
</dbReference>
<name>A0A151XFB5_9HYME</name>
<protein>
    <submittedName>
        <fullName evidence="1">Uncharacterized protein</fullName>
    </submittedName>
</protein>
<proteinExistence type="predicted"/>
<dbReference type="AlphaFoldDB" id="A0A151XFB5"/>
<dbReference type="EMBL" id="KQ982194">
    <property type="protein sequence ID" value="KYQ59082.1"/>
    <property type="molecule type" value="Genomic_DNA"/>
</dbReference>
<organism evidence="1 2">
    <name type="scientific">Mycetomoellerius zeteki</name>
    <dbReference type="NCBI Taxonomy" id="64791"/>
    <lineage>
        <taxon>Eukaryota</taxon>
        <taxon>Metazoa</taxon>
        <taxon>Ecdysozoa</taxon>
        <taxon>Arthropoda</taxon>
        <taxon>Hexapoda</taxon>
        <taxon>Insecta</taxon>
        <taxon>Pterygota</taxon>
        <taxon>Neoptera</taxon>
        <taxon>Endopterygota</taxon>
        <taxon>Hymenoptera</taxon>
        <taxon>Apocrita</taxon>
        <taxon>Aculeata</taxon>
        <taxon>Formicoidea</taxon>
        <taxon>Formicidae</taxon>
        <taxon>Myrmicinae</taxon>
        <taxon>Mycetomoellerius</taxon>
    </lineage>
</organism>
<reference evidence="1 2" key="1">
    <citation type="submission" date="2015-09" db="EMBL/GenBank/DDBJ databases">
        <title>Trachymyrmex zeteki WGS genome.</title>
        <authorList>
            <person name="Nygaard S."/>
            <person name="Hu H."/>
            <person name="Boomsma J."/>
            <person name="Zhang G."/>
        </authorList>
    </citation>
    <scope>NUCLEOTIDE SEQUENCE [LARGE SCALE GENOMIC DNA]</scope>
    <source>
        <strain evidence="1">Tzet28-1</strain>
        <tissue evidence="1">Whole body</tissue>
    </source>
</reference>
<sequence>MFERRVYAVIRLDGCSSGGSDGGGDGVGGDGGGSLRGAARETLLSCVKLGDRVGRTLIVPPPREDDEEAKIRETRGKRASLNGDRRGENKGGYSFKLWWPSYEWNRSCKTETARCQAASLERACWNAQERARTLWGLQQSFAAAANRNLFLHPSSKSWLAETIIGADETRSPITTYFHSYPFVPGGAVPLPPPLLNGINNPAAAAITPGLVGHLFGNVNSNGRDGKFTSGKRNAHSMEISLEIYFLAQIANFRNSNETCPMTVFNAGKCTPSIPVIYPPGIVTRVPIRGKCSSTAKTRSLLGELLKNAFISFPRSSEEAWETWEKSFRSRSTSPPDCFFCTFLSFFPSAVFPLSPLQVLLVMKSGGQIKALDGMPILKTAENATFRSLRIRYSTNTKLSDNFYQRNLAMTSFKIVRSWIQHR</sequence>
<evidence type="ECO:0000313" key="2">
    <source>
        <dbReference type="Proteomes" id="UP000075809"/>
    </source>
</evidence>
<keyword evidence="2" id="KW-1185">Reference proteome</keyword>
<gene>
    <name evidence="1" type="ORF">ALC60_01917</name>
</gene>